<comment type="function">
    <text evidence="8">Catalyzes the ATP-dependent phosphorylation of fructose-l-phosphate to fructose-l,6-bisphosphate.</text>
</comment>
<dbReference type="Gene3D" id="3.40.1190.20">
    <property type="match status" value="1"/>
</dbReference>
<organism evidence="10">
    <name type="scientific">Halalkalibacterium halodurans</name>
    <name type="common">Bacillus halodurans</name>
    <dbReference type="NCBI Taxonomy" id="86665"/>
    <lineage>
        <taxon>Bacteria</taxon>
        <taxon>Bacillati</taxon>
        <taxon>Bacillota</taxon>
        <taxon>Bacilli</taxon>
        <taxon>Bacillales</taxon>
        <taxon>Bacillaceae</taxon>
        <taxon>Halalkalibacterium (ex Joshi et al. 2022)</taxon>
    </lineage>
</organism>
<dbReference type="UniPathway" id="UPA00704">
    <property type="reaction ID" value="UER00715"/>
</dbReference>
<dbReference type="GO" id="GO:0008662">
    <property type="term" value="F:1-phosphofructokinase activity"/>
    <property type="evidence" value="ECO:0007669"/>
    <property type="project" value="UniProtKB-UniRule"/>
</dbReference>
<evidence type="ECO:0000256" key="1">
    <source>
        <dbReference type="ARBA" id="ARBA00005380"/>
    </source>
</evidence>
<dbReference type="NCBIfam" id="TIGR03168">
    <property type="entry name" value="1-PFK"/>
    <property type="match status" value="1"/>
</dbReference>
<dbReference type="AlphaFoldDB" id="A0A0M0KD29"/>
<evidence type="ECO:0000256" key="2">
    <source>
        <dbReference type="ARBA" id="ARBA00022679"/>
    </source>
</evidence>
<protein>
    <recommendedName>
        <fullName evidence="7">Tagatose-6-phosphate kinase</fullName>
        <ecNumber evidence="7">2.7.1.144</ecNumber>
    </recommendedName>
</protein>
<dbReference type="GO" id="GO:0005988">
    <property type="term" value="P:lactose metabolic process"/>
    <property type="evidence" value="ECO:0007669"/>
    <property type="project" value="UniProtKB-KW"/>
</dbReference>
<comment type="caution">
    <text evidence="10">The sequence shown here is derived from an EMBL/GenBank/DDBJ whole genome shotgun (WGS) entry which is preliminary data.</text>
</comment>
<proteinExistence type="inferred from homology"/>
<dbReference type="EC" id="2.7.1.144" evidence="7"/>
<comment type="pathway">
    <text evidence="7">Carbohydrate metabolism; D-tagatose 6-phosphate degradation; D-glyceraldehyde 3-phosphate and glycerone phosphate from D-tagatose 6-phosphate: step 1/2.</text>
</comment>
<name>A0A0M0KD29_ALKHA</name>
<comment type="catalytic activity">
    <reaction evidence="6 8">
        <text>beta-D-fructose 1-phosphate + ATP = beta-D-fructose 1,6-bisphosphate + ADP + H(+)</text>
        <dbReference type="Rhea" id="RHEA:14213"/>
        <dbReference type="ChEBI" id="CHEBI:15378"/>
        <dbReference type="ChEBI" id="CHEBI:30616"/>
        <dbReference type="ChEBI" id="CHEBI:32966"/>
        <dbReference type="ChEBI" id="CHEBI:138881"/>
        <dbReference type="ChEBI" id="CHEBI:456216"/>
        <dbReference type="EC" id="2.7.1.56"/>
    </reaction>
</comment>
<dbReference type="InterPro" id="IPR022463">
    <property type="entry name" value="1-PFruKinase"/>
</dbReference>
<dbReference type="Pfam" id="PF00294">
    <property type="entry name" value="PfkB"/>
    <property type="match status" value="1"/>
</dbReference>
<evidence type="ECO:0000256" key="7">
    <source>
        <dbReference type="PIRNR" id="PIRNR000535"/>
    </source>
</evidence>
<dbReference type="InterPro" id="IPR029056">
    <property type="entry name" value="Ribokinase-like"/>
</dbReference>
<dbReference type="PANTHER" id="PTHR46566">
    <property type="entry name" value="1-PHOSPHOFRUCTOKINASE-RELATED"/>
    <property type="match status" value="1"/>
</dbReference>
<dbReference type="PANTHER" id="PTHR46566:SF1">
    <property type="entry name" value="1-PHOSPHOFRUCTOKINASE"/>
    <property type="match status" value="1"/>
</dbReference>
<dbReference type="InterPro" id="IPR017583">
    <property type="entry name" value="Tagatose/fructose_Pkinase"/>
</dbReference>
<dbReference type="GO" id="GO:0009024">
    <property type="term" value="F:tagatose-6-phosphate kinase activity"/>
    <property type="evidence" value="ECO:0007669"/>
    <property type="project" value="UniProtKB-EC"/>
</dbReference>
<keyword evidence="7" id="KW-0423">Lactose metabolism</keyword>
<dbReference type="NCBIfam" id="TIGR03828">
    <property type="entry name" value="pfkB"/>
    <property type="match status" value="1"/>
</dbReference>
<reference evidence="10" key="1">
    <citation type="submission" date="2015-08" db="EMBL/GenBank/DDBJ databases">
        <title>Complete DNA Sequence of Pseudomonas syringae pv. actinidiae, the Causal Agent of Kiwifruit Canker Disease.</title>
        <authorList>
            <person name="Rikkerink E.H.A."/>
            <person name="Fineran P.C."/>
        </authorList>
    </citation>
    <scope>NUCLEOTIDE SEQUENCE</scope>
    <source>
        <strain evidence="10">DSM 13666</strain>
    </source>
</reference>
<evidence type="ECO:0000256" key="8">
    <source>
        <dbReference type="RuleBase" id="RU369061"/>
    </source>
</evidence>
<evidence type="ECO:0000256" key="4">
    <source>
        <dbReference type="ARBA" id="ARBA00022777"/>
    </source>
</evidence>
<dbReference type="GO" id="GO:0016052">
    <property type="term" value="P:carbohydrate catabolic process"/>
    <property type="evidence" value="ECO:0007669"/>
    <property type="project" value="UniProtKB-ARBA"/>
</dbReference>
<dbReference type="PROSITE" id="PS00583">
    <property type="entry name" value="PFKB_KINASES_1"/>
    <property type="match status" value="1"/>
</dbReference>
<comment type="similarity">
    <text evidence="1">Belongs to the carbohydrate kinase pfkB family.</text>
</comment>
<evidence type="ECO:0000256" key="5">
    <source>
        <dbReference type="ARBA" id="ARBA00022840"/>
    </source>
</evidence>
<evidence type="ECO:0000256" key="6">
    <source>
        <dbReference type="ARBA" id="ARBA00047745"/>
    </source>
</evidence>
<keyword evidence="2 7" id="KW-0808">Transferase</keyword>
<sequence>MIYTVTLNPSIDYIVQVENFEQGVVNRSERDRKQPGGKGINVSRVLKRLGHETKAIGFLGGFTGAYVRNALEKEEIGLSFIEVEGDTRINVKIKGKQETELNGTAPLIKKEHVQALLEQLTELEKGDVLVLAGSVPQAMPQTIYRSMTQIAKERGAFVAVDTSGEALHEVLAAKPSFIKPNHHELSELVSKPIASIEDAIPHVQRLIGEGIESILVSFAGDGALFASAEGMFHVNVPSGEVRNSVGAGDSVVAGFLAALQEGKSLEDAVPFAVAAGSATAFSDGFCTREEVERLQQQLQRTIKKEG</sequence>
<keyword evidence="5 7" id="KW-0067">ATP-binding</keyword>
<evidence type="ECO:0000256" key="3">
    <source>
        <dbReference type="ARBA" id="ARBA00022741"/>
    </source>
</evidence>
<dbReference type="GO" id="GO:0044281">
    <property type="term" value="P:small molecule metabolic process"/>
    <property type="evidence" value="ECO:0007669"/>
    <property type="project" value="UniProtKB-ARBA"/>
</dbReference>
<dbReference type="GeneID" id="87596376"/>
<keyword evidence="3 7" id="KW-0547">Nucleotide-binding</keyword>
<dbReference type="GO" id="GO:0005829">
    <property type="term" value="C:cytosol"/>
    <property type="evidence" value="ECO:0007669"/>
    <property type="project" value="TreeGrafter"/>
</dbReference>
<dbReference type="CDD" id="cd01164">
    <property type="entry name" value="FruK_PfkB_like"/>
    <property type="match status" value="1"/>
</dbReference>
<dbReference type="GO" id="GO:0005524">
    <property type="term" value="F:ATP binding"/>
    <property type="evidence" value="ECO:0007669"/>
    <property type="project" value="UniProtKB-UniRule"/>
</dbReference>
<dbReference type="InterPro" id="IPR002173">
    <property type="entry name" value="Carboh/pur_kinase_PfkB_CS"/>
</dbReference>
<accession>A0A0M0KD29</accession>
<dbReference type="RefSeq" id="WP_053432540.1">
    <property type="nucleotide sequence ID" value="NZ_CP040441.1"/>
</dbReference>
<feature type="domain" description="Carbohydrate kinase PfkB" evidence="9">
    <location>
        <begin position="11"/>
        <end position="284"/>
    </location>
</feature>
<dbReference type="SUPFAM" id="SSF53613">
    <property type="entry name" value="Ribokinase-like"/>
    <property type="match status" value="1"/>
</dbReference>
<dbReference type="PATRIC" id="fig|136160.3.peg.3838"/>
<gene>
    <name evidence="10" type="ORF">AMD02_19285</name>
</gene>
<evidence type="ECO:0000313" key="10">
    <source>
        <dbReference type="EMBL" id="KOO36323.1"/>
    </source>
</evidence>
<dbReference type="FunFam" id="3.40.1190.20:FF:000001">
    <property type="entry name" value="Phosphofructokinase"/>
    <property type="match status" value="1"/>
</dbReference>
<dbReference type="PROSITE" id="PS00584">
    <property type="entry name" value="PFKB_KINASES_2"/>
    <property type="match status" value="1"/>
</dbReference>
<keyword evidence="4 8" id="KW-0418">Kinase</keyword>
<dbReference type="EMBL" id="LILD01000014">
    <property type="protein sequence ID" value="KOO36323.1"/>
    <property type="molecule type" value="Genomic_DNA"/>
</dbReference>
<dbReference type="PIRSF" id="PIRSF000535">
    <property type="entry name" value="1PFK/6PFK/LacC"/>
    <property type="match status" value="1"/>
</dbReference>
<evidence type="ECO:0000259" key="9">
    <source>
        <dbReference type="Pfam" id="PF00294"/>
    </source>
</evidence>
<comment type="similarity">
    <text evidence="7">Belongs to the carbohydrate kinase PfkB family. LacC subfamily.</text>
</comment>
<dbReference type="GO" id="GO:2001059">
    <property type="term" value="P:D-tagatose 6-phosphate catabolic process"/>
    <property type="evidence" value="ECO:0007669"/>
    <property type="project" value="UniProtKB-UniPathway"/>
</dbReference>
<dbReference type="InterPro" id="IPR011611">
    <property type="entry name" value="PfkB_dom"/>
</dbReference>
<comment type="catalytic activity">
    <reaction evidence="7">
        <text>D-tagatofuranose 6-phosphate + ATP = D-tagatofuranose 1,6-bisphosphate + ADP + H(+)</text>
        <dbReference type="Rhea" id="RHEA:12420"/>
        <dbReference type="ChEBI" id="CHEBI:15378"/>
        <dbReference type="ChEBI" id="CHEBI:30616"/>
        <dbReference type="ChEBI" id="CHEBI:58694"/>
        <dbReference type="ChEBI" id="CHEBI:58695"/>
        <dbReference type="ChEBI" id="CHEBI:456216"/>
        <dbReference type="EC" id="2.7.1.144"/>
    </reaction>
</comment>